<gene>
    <name evidence="3" type="ORF">HY076_01995</name>
</gene>
<evidence type="ECO:0000313" key="4">
    <source>
        <dbReference type="Proteomes" id="UP000807850"/>
    </source>
</evidence>
<dbReference type="Gene3D" id="2.120.10.30">
    <property type="entry name" value="TolB, C-terminal domain"/>
    <property type="match status" value="2"/>
</dbReference>
<dbReference type="Proteomes" id="UP000807850">
    <property type="component" value="Unassembled WGS sequence"/>
</dbReference>
<comment type="similarity">
    <text evidence="1">Belongs to the TolB family.</text>
</comment>
<dbReference type="SUPFAM" id="SSF69304">
    <property type="entry name" value="Tricorn protease N-terminal domain"/>
    <property type="match status" value="1"/>
</dbReference>
<protein>
    <submittedName>
        <fullName evidence="3">PD40 domain-containing protein</fullName>
    </submittedName>
</protein>
<dbReference type="PANTHER" id="PTHR36842:SF1">
    <property type="entry name" value="PROTEIN TOLB"/>
    <property type="match status" value="1"/>
</dbReference>
<dbReference type="InterPro" id="IPR011659">
    <property type="entry name" value="WD40"/>
</dbReference>
<feature type="non-terminal residue" evidence="3">
    <location>
        <position position="488"/>
    </location>
</feature>
<name>A0A9D6L9D0_UNCEI</name>
<evidence type="ECO:0000256" key="1">
    <source>
        <dbReference type="ARBA" id="ARBA00009820"/>
    </source>
</evidence>
<sequence length="488" mass="53573">MKPRRPRLVPLLALLALCVGTPAHAQYFGQNKVRYETPRFQVLKTEHFDIYYDQDERDIATDAAAMAERWYGRISAALDHQLTRRQPLILYPSHPSFEQTNAVSGDLSEGIGGVTESFKRRIVLPIAGSYAETDHVIGHELVHAFQYDISGQGRAMGVVPQGIERLPSWFVEGMAEYLSIGPHDPHTAMWMRDAAANDKLPSYGKLTDPRYFPYRFGEALWAYVAARYGEEAVGRMLKSAGSSGDASAAIRFALGTSADSLIKNWHAATKAWSAPIVAATQPAAKQATAVIVEKKEVGRLNLAPSLSPDGKRLVFLSERSRFSIEMYVADAQTGKIERQVTKTVVDPHFQSLQFVASAGDWSPDGTRFAFTAVSRGRPVLSILDVDRGRVVQEFRRDDLGELLTPSWSPDGKRIVFSALSGGTTDLWIVDVATGKRTRLTHDRAADLQPAWSPDGRQIAFVTDRFVGDRGVPVSSEGADLGEASAAPS</sequence>
<feature type="chain" id="PRO_5038801977" evidence="2">
    <location>
        <begin position="26"/>
        <end position="488"/>
    </location>
</feature>
<dbReference type="AlphaFoldDB" id="A0A9D6L9D0"/>
<organism evidence="3 4">
    <name type="scientific">Eiseniibacteriota bacterium</name>
    <dbReference type="NCBI Taxonomy" id="2212470"/>
    <lineage>
        <taxon>Bacteria</taxon>
        <taxon>Candidatus Eiseniibacteriota</taxon>
    </lineage>
</organism>
<comment type="caution">
    <text evidence="3">The sequence shown here is derived from an EMBL/GenBank/DDBJ whole genome shotgun (WGS) entry which is preliminary data.</text>
</comment>
<proteinExistence type="inferred from homology"/>
<dbReference type="PANTHER" id="PTHR36842">
    <property type="entry name" value="PROTEIN TOLB HOMOLOG"/>
    <property type="match status" value="1"/>
</dbReference>
<dbReference type="Pfam" id="PF07676">
    <property type="entry name" value="PD40"/>
    <property type="match status" value="4"/>
</dbReference>
<evidence type="ECO:0000256" key="2">
    <source>
        <dbReference type="SAM" id="SignalP"/>
    </source>
</evidence>
<dbReference type="InterPro" id="IPR011042">
    <property type="entry name" value="6-blade_b-propeller_TolB-like"/>
</dbReference>
<dbReference type="EMBL" id="JACQAY010000058">
    <property type="protein sequence ID" value="MBI3539028.1"/>
    <property type="molecule type" value="Genomic_DNA"/>
</dbReference>
<evidence type="ECO:0000313" key="3">
    <source>
        <dbReference type="EMBL" id="MBI3539028.1"/>
    </source>
</evidence>
<reference evidence="3" key="1">
    <citation type="submission" date="2020-07" db="EMBL/GenBank/DDBJ databases">
        <title>Huge and variable diversity of episymbiotic CPR bacteria and DPANN archaea in groundwater ecosystems.</title>
        <authorList>
            <person name="He C.Y."/>
            <person name="Keren R."/>
            <person name="Whittaker M."/>
            <person name="Farag I.F."/>
            <person name="Doudna J."/>
            <person name="Cate J.H.D."/>
            <person name="Banfield J.F."/>
        </authorList>
    </citation>
    <scope>NUCLEOTIDE SEQUENCE</scope>
    <source>
        <strain evidence="3">NC_groundwater_928_Pr1_S-0.2um_72_17</strain>
    </source>
</reference>
<accession>A0A9D6L9D0</accession>
<feature type="signal peptide" evidence="2">
    <location>
        <begin position="1"/>
        <end position="25"/>
    </location>
</feature>
<keyword evidence="2" id="KW-0732">Signal</keyword>